<proteinExistence type="predicted"/>
<organism evidence="1 2">
    <name type="scientific">Pleurodeles waltl</name>
    <name type="common">Iberian ribbed newt</name>
    <dbReference type="NCBI Taxonomy" id="8319"/>
    <lineage>
        <taxon>Eukaryota</taxon>
        <taxon>Metazoa</taxon>
        <taxon>Chordata</taxon>
        <taxon>Craniata</taxon>
        <taxon>Vertebrata</taxon>
        <taxon>Euteleostomi</taxon>
        <taxon>Amphibia</taxon>
        <taxon>Batrachia</taxon>
        <taxon>Caudata</taxon>
        <taxon>Salamandroidea</taxon>
        <taxon>Salamandridae</taxon>
        <taxon>Pleurodelinae</taxon>
        <taxon>Pleurodeles</taxon>
    </lineage>
</organism>
<dbReference type="Proteomes" id="UP001066276">
    <property type="component" value="Chromosome 12"/>
</dbReference>
<protein>
    <submittedName>
        <fullName evidence="1">Uncharacterized protein</fullName>
    </submittedName>
</protein>
<dbReference type="AlphaFoldDB" id="A0AAV7L1E0"/>
<dbReference type="EMBL" id="JANPWB010000016">
    <property type="protein sequence ID" value="KAJ1084434.1"/>
    <property type="molecule type" value="Genomic_DNA"/>
</dbReference>
<accession>A0AAV7L1E0</accession>
<keyword evidence="2" id="KW-1185">Reference proteome</keyword>
<sequence>MRGGVHHIAQERIHRGDDAYLIINQLPEADLFCDDQNRHQRMGVPGLYVDGAADSLELKKLKLAMCILSKD</sequence>
<gene>
    <name evidence="1" type="ORF">NDU88_004582</name>
</gene>
<evidence type="ECO:0000313" key="2">
    <source>
        <dbReference type="Proteomes" id="UP001066276"/>
    </source>
</evidence>
<reference evidence="1" key="1">
    <citation type="journal article" date="2022" name="bioRxiv">
        <title>Sequencing and chromosome-scale assembly of the giantPleurodeles waltlgenome.</title>
        <authorList>
            <person name="Brown T."/>
            <person name="Elewa A."/>
            <person name="Iarovenko S."/>
            <person name="Subramanian E."/>
            <person name="Araus A.J."/>
            <person name="Petzold A."/>
            <person name="Susuki M."/>
            <person name="Suzuki K.-i.T."/>
            <person name="Hayashi T."/>
            <person name="Toyoda A."/>
            <person name="Oliveira C."/>
            <person name="Osipova E."/>
            <person name="Leigh N.D."/>
            <person name="Simon A."/>
            <person name="Yun M.H."/>
        </authorList>
    </citation>
    <scope>NUCLEOTIDE SEQUENCE</scope>
    <source>
        <strain evidence="1">20211129_DDA</strain>
        <tissue evidence="1">Liver</tissue>
    </source>
</reference>
<name>A0AAV7L1E0_PLEWA</name>
<comment type="caution">
    <text evidence="1">The sequence shown here is derived from an EMBL/GenBank/DDBJ whole genome shotgun (WGS) entry which is preliminary data.</text>
</comment>
<evidence type="ECO:0000313" key="1">
    <source>
        <dbReference type="EMBL" id="KAJ1084434.1"/>
    </source>
</evidence>